<dbReference type="InterPro" id="IPR000718">
    <property type="entry name" value="Peptidase_M13"/>
</dbReference>
<dbReference type="PROSITE" id="PS51885">
    <property type="entry name" value="NEPRILYSIN"/>
    <property type="match status" value="1"/>
</dbReference>
<evidence type="ECO:0000259" key="9">
    <source>
        <dbReference type="Pfam" id="PF05649"/>
    </source>
</evidence>
<feature type="domain" description="Peptidase M13 N-terminal" evidence="9">
    <location>
        <begin position="156"/>
        <end position="509"/>
    </location>
</feature>
<proteinExistence type="predicted"/>
<dbReference type="PANTHER" id="PTHR11733">
    <property type="entry name" value="ZINC METALLOPROTEASE FAMILY M13 NEPRILYSIN-RELATED"/>
    <property type="match status" value="1"/>
</dbReference>
<dbReference type="Gene3D" id="1.10.1380.10">
    <property type="entry name" value="Neutral endopeptidase , domain2"/>
    <property type="match status" value="1"/>
</dbReference>
<dbReference type="Gene3D" id="3.40.390.10">
    <property type="entry name" value="Collagenase (Catalytic Domain)"/>
    <property type="match status" value="1"/>
</dbReference>
<organism evidence="10 11">
    <name type="scientific">Aldrovandia affinis</name>
    <dbReference type="NCBI Taxonomy" id="143900"/>
    <lineage>
        <taxon>Eukaryota</taxon>
        <taxon>Metazoa</taxon>
        <taxon>Chordata</taxon>
        <taxon>Craniata</taxon>
        <taxon>Vertebrata</taxon>
        <taxon>Euteleostomi</taxon>
        <taxon>Actinopterygii</taxon>
        <taxon>Neopterygii</taxon>
        <taxon>Teleostei</taxon>
        <taxon>Notacanthiformes</taxon>
        <taxon>Halosauridae</taxon>
        <taxon>Aldrovandia</taxon>
    </lineage>
</organism>
<dbReference type="AlphaFoldDB" id="A0AAD7RZ66"/>
<dbReference type="InterPro" id="IPR008753">
    <property type="entry name" value="Peptidase_M13_N"/>
</dbReference>
<keyword evidence="4" id="KW-0378">Hydrolase</keyword>
<evidence type="ECO:0000256" key="7">
    <source>
        <dbReference type="SAM" id="Phobius"/>
    </source>
</evidence>
<feature type="transmembrane region" description="Helical" evidence="7">
    <location>
        <begin position="28"/>
        <end position="48"/>
    </location>
</feature>
<dbReference type="GO" id="GO:0046872">
    <property type="term" value="F:metal ion binding"/>
    <property type="evidence" value="ECO:0007669"/>
    <property type="project" value="UniProtKB-KW"/>
</dbReference>
<gene>
    <name evidence="10" type="ORF">AAFF_G00070870</name>
</gene>
<dbReference type="GO" id="GO:0004222">
    <property type="term" value="F:metalloendopeptidase activity"/>
    <property type="evidence" value="ECO:0007669"/>
    <property type="project" value="InterPro"/>
</dbReference>
<evidence type="ECO:0000256" key="6">
    <source>
        <dbReference type="ARBA" id="ARBA00023049"/>
    </source>
</evidence>
<dbReference type="SUPFAM" id="SSF55486">
    <property type="entry name" value="Metalloproteases ('zincins'), catalytic domain"/>
    <property type="match status" value="1"/>
</dbReference>
<protein>
    <submittedName>
        <fullName evidence="10">Uncharacterized protein</fullName>
    </submittedName>
</protein>
<evidence type="ECO:0000256" key="2">
    <source>
        <dbReference type="ARBA" id="ARBA00022670"/>
    </source>
</evidence>
<dbReference type="GO" id="GO:0016485">
    <property type="term" value="P:protein processing"/>
    <property type="evidence" value="ECO:0007669"/>
    <property type="project" value="TreeGrafter"/>
</dbReference>
<keyword evidence="6" id="KW-0482">Metalloprotease</keyword>
<dbReference type="GO" id="GO:0005886">
    <property type="term" value="C:plasma membrane"/>
    <property type="evidence" value="ECO:0007669"/>
    <property type="project" value="TreeGrafter"/>
</dbReference>
<reference evidence="10" key="1">
    <citation type="journal article" date="2023" name="Science">
        <title>Genome structures resolve the early diversification of teleost fishes.</title>
        <authorList>
            <person name="Parey E."/>
            <person name="Louis A."/>
            <person name="Montfort J."/>
            <person name="Bouchez O."/>
            <person name="Roques C."/>
            <person name="Iampietro C."/>
            <person name="Lluch J."/>
            <person name="Castinel A."/>
            <person name="Donnadieu C."/>
            <person name="Desvignes T."/>
            <person name="Floi Bucao C."/>
            <person name="Jouanno E."/>
            <person name="Wen M."/>
            <person name="Mejri S."/>
            <person name="Dirks R."/>
            <person name="Jansen H."/>
            <person name="Henkel C."/>
            <person name="Chen W.J."/>
            <person name="Zahm M."/>
            <person name="Cabau C."/>
            <person name="Klopp C."/>
            <person name="Thompson A.W."/>
            <person name="Robinson-Rechavi M."/>
            <person name="Braasch I."/>
            <person name="Lecointre G."/>
            <person name="Bobe J."/>
            <person name="Postlethwait J.H."/>
            <person name="Berthelot C."/>
            <person name="Roest Crollius H."/>
            <person name="Guiguen Y."/>
        </authorList>
    </citation>
    <scope>NUCLEOTIDE SEQUENCE</scope>
    <source>
        <strain evidence="10">NC1722</strain>
    </source>
</reference>
<keyword evidence="11" id="KW-1185">Reference proteome</keyword>
<name>A0AAD7RZ66_9TELE</name>
<keyword evidence="3" id="KW-0479">Metal-binding</keyword>
<evidence type="ECO:0000256" key="1">
    <source>
        <dbReference type="ARBA" id="ARBA00001947"/>
    </source>
</evidence>
<keyword evidence="2" id="KW-0645">Protease</keyword>
<dbReference type="Pfam" id="PF05649">
    <property type="entry name" value="Peptidase_M13_N"/>
    <property type="match status" value="1"/>
</dbReference>
<dbReference type="EMBL" id="JAINUG010000142">
    <property type="protein sequence ID" value="KAJ8392883.1"/>
    <property type="molecule type" value="Genomic_DNA"/>
</dbReference>
<dbReference type="InterPro" id="IPR018497">
    <property type="entry name" value="Peptidase_M13_C"/>
</dbReference>
<comment type="cofactor">
    <cofactor evidence="1">
        <name>Zn(2+)</name>
        <dbReference type="ChEBI" id="CHEBI:29105"/>
    </cofactor>
</comment>
<evidence type="ECO:0000313" key="11">
    <source>
        <dbReference type="Proteomes" id="UP001221898"/>
    </source>
</evidence>
<dbReference type="InterPro" id="IPR042089">
    <property type="entry name" value="Peptidase_M13_dom_2"/>
</dbReference>
<evidence type="ECO:0000256" key="4">
    <source>
        <dbReference type="ARBA" id="ARBA00022801"/>
    </source>
</evidence>
<evidence type="ECO:0000313" key="10">
    <source>
        <dbReference type="EMBL" id="KAJ8392883.1"/>
    </source>
</evidence>
<keyword evidence="7" id="KW-0472">Membrane</keyword>
<dbReference type="InterPro" id="IPR024079">
    <property type="entry name" value="MetalloPept_cat_dom_sf"/>
</dbReference>
<feature type="domain" description="Peptidase M13 C-terminal" evidence="8">
    <location>
        <begin position="581"/>
        <end position="711"/>
    </location>
</feature>
<keyword evidence="5" id="KW-0862">Zinc</keyword>
<sequence>MVDNPPAPTAQAQSDQLKLCHWGQQRRILLGLVCSSFVSLLLGLAVYYHTPKKTTSPPGTPQQAPLPCLSPACMKAAARLSVAADPFTQPCDYFLGSCGAGGQAVATRGRQRGKELNMGKRGREEWLAGKKRQGREVHLVTDIQTNTDALPDRLSDRQTALLQAIREILESPDRPGSVNSAEQKVRRFYRSCMDTRTIEQLGSQPVLKLIDKLGGWAVSGKWNHSDFNFTLSLLMKEYSTFPFFSVYVGKDRNDSDSSSHRKYIQIDQPEFQIPVEWDSNENKSKLKLQNVRQSLSFHLQLLGLLGVPFGSTNLHTGLFLQLSSQLALAASPLTHRLQHKLLYQRMTVRELQAAAPAIDWLSCLQATFHPIHVSQSELVLLHNLPYIIHMSRTISKWQHNQEMSGSGPLHTFMVLSLLHKVIPALNSKFTEIQRNLSIGFGDTQEVVPHWNKCVLEAERGFDTVLMLLMRERVGERETKELMQDIYSSLKSKLSTLKWRDEESHSLVLNMVRSLTLRLSTSKENLSQSKIDQHYSEVPVSEDDYFSNYLQSLSLQQKRRNKCFLQTTAPDIFSFTPSLASAEIDIPVGMFVPPFFHPSFPRAVNYGILGTLLAKEILHLLLPDIQSQSETPQRVSECVWAHYRRLTETSHKADPPPLTPAQQQEIWLQHTALHIALQAYNQRLLKCHGDTSLSSLSHTHLFLASFAQINCDSFNEPLPFEPFFLVTVICMNSDLCPRTMTCSHNSQQGFSQKC</sequence>
<comment type="caution">
    <text evidence="10">The sequence shown here is derived from an EMBL/GenBank/DDBJ whole genome shotgun (WGS) entry which is preliminary data.</text>
</comment>
<dbReference type="Proteomes" id="UP001221898">
    <property type="component" value="Unassembled WGS sequence"/>
</dbReference>
<keyword evidence="7" id="KW-1133">Transmembrane helix</keyword>
<dbReference type="Pfam" id="PF01431">
    <property type="entry name" value="Peptidase_M13"/>
    <property type="match status" value="1"/>
</dbReference>
<evidence type="ECO:0000256" key="5">
    <source>
        <dbReference type="ARBA" id="ARBA00022833"/>
    </source>
</evidence>
<evidence type="ECO:0000259" key="8">
    <source>
        <dbReference type="Pfam" id="PF01431"/>
    </source>
</evidence>
<keyword evidence="7" id="KW-0812">Transmembrane</keyword>
<dbReference type="PANTHER" id="PTHR11733:SF128">
    <property type="entry name" value="KELL BLOOD GROUP GLYCOPROTEIN"/>
    <property type="match status" value="1"/>
</dbReference>
<accession>A0AAD7RZ66</accession>
<evidence type="ECO:0000256" key="3">
    <source>
        <dbReference type="ARBA" id="ARBA00022723"/>
    </source>
</evidence>